<evidence type="ECO:0000256" key="1">
    <source>
        <dbReference type="SAM" id="MobiDB-lite"/>
    </source>
</evidence>
<feature type="region of interest" description="Disordered" evidence="1">
    <location>
        <begin position="600"/>
        <end position="626"/>
    </location>
</feature>
<feature type="region of interest" description="Disordered" evidence="1">
    <location>
        <begin position="265"/>
        <end position="340"/>
    </location>
</feature>
<sequence length="626" mass="68595">MAMLQQDQPTPNDNDSLNRSNKDVTNMEGTSNKQPAPSEPTGEEATAVSGDLSHALTNSDSNKKKHPETRPEDSSTTVTVENTNPSPAIDPSSQSIRTSQTEQRNMKLIVRSQYWGRTLKGKTCRSIASLNRAYRTISSQAVLYNTDEYWGCCPHHGKRVLELQECHFQDAMPDQDWDLYSTGNWVSPNYCINEFFLLPQNQSIIDVSRNIILSGWSFVGTCTANSIQDDLDGMLRPWLSENDNFGFRYHHVHIEIMMEKAFDRETPRSRKVNNEKARQERQHYPNKTTVDSTQESSETTDDSGSSLRDGPPSTSGNPFVLRSSSAHSGPTPPIPHVISNDSSSVFSHSVASSVMPYHDGYGAPDPSSFWSPSAPPGMLSPTPNMGPSMQSPHPGMRWHPGSNHPLTSPGPQHHHQSWPSPSTLPPPPPPQMHGQLNPPSMNPPVLTDLQQFLMYAETLGVALTHNHGQHHYHHHQYYSNHTPIPLHQYQQQYPATYASVPYGAHVPSEILSSPTSAVPTFSQAVPTELRAPQLDTQPDGSSNNNNTAQPSVPPSASMQALETDIATLSISNKDSTESVITTVASNATVSSTCWSKVAAASPGVAAKDGTNTPSKKNGRLRLPTAD</sequence>
<proteinExistence type="predicted"/>
<evidence type="ECO:0000313" key="3">
    <source>
        <dbReference type="Proteomes" id="UP000693970"/>
    </source>
</evidence>
<dbReference type="Proteomes" id="UP000693970">
    <property type="component" value="Unassembled WGS sequence"/>
</dbReference>
<organism evidence="2 3">
    <name type="scientific">Nitzschia inconspicua</name>
    <dbReference type="NCBI Taxonomy" id="303405"/>
    <lineage>
        <taxon>Eukaryota</taxon>
        <taxon>Sar</taxon>
        <taxon>Stramenopiles</taxon>
        <taxon>Ochrophyta</taxon>
        <taxon>Bacillariophyta</taxon>
        <taxon>Bacillariophyceae</taxon>
        <taxon>Bacillariophycidae</taxon>
        <taxon>Bacillariales</taxon>
        <taxon>Bacillariaceae</taxon>
        <taxon>Nitzschia</taxon>
    </lineage>
</organism>
<dbReference type="EMBL" id="JAGRRH010000016">
    <property type="protein sequence ID" value="KAG7353543.1"/>
    <property type="molecule type" value="Genomic_DNA"/>
</dbReference>
<gene>
    <name evidence="2" type="ORF">IV203_002898</name>
</gene>
<dbReference type="AlphaFoldDB" id="A0A9K3L0Q0"/>
<reference evidence="2" key="1">
    <citation type="journal article" date="2021" name="Sci. Rep.">
        <title>Diploid genomic architecture of Nitzschia inconspicua, an elite biomass production diatom.</title>
        <authorList>
            <person name="Oliver A."/>
            <person name="Podell S."/>
            <person name="Pinowska A."/>
            <person name="Traller J.C."/>
            <person name="Smith S.R."/>
            <person name="McClure R."/>
            <person name="Beliaev A."/>
            <person name="Bohutskyi P."/>
            <person name="Hill E.A."/>
            <person name="Rabines A."/>
            <person name="Zheng H."/>
            <person name="Allen L.Z."/>
            <person name="Kuo A."/>
            <person name="Grigoriev I.V."/>
            <person name="Allen A.E."/>
            <person name="Hazlebeck D."/>
            <person name="Allen E.E."/>
        </authorList>
    </citation>
    <scope>NUCLEOTIDE SEQUENCE</scope>
    <source>
        <strain evidence="2">Hildebrandi</strain>
    </source>
</reference>
<name>A0A9K3L0Q0_9STRA</name>
<feature type="compositionally biased region" description="Polar residues" evidence="1">
    <location>
        <begin position="74"/>
        <end position="103"/>
    </location>
</feature>
<feature type="compositionally biased region" description="Polar residues" evidence="1">
    <location>
        <begin position="312"/>
        <end position="328"/>
    </location>
</feature>
<feature type="region of interest" description="Disordered" evidence="1">
    <location>
        <begin position="532"/>
        <end position="557"/>
    </location>
</feature>
<feature type="compositionally biased region" description="Polar residues" evidence="1">
    <location>
        <begin position="534"/>
        <end position="557"/>
    </location>
</feature>
<feature type="region of interest" description="Disordered" evidence="1">
    <location>
        <begin position="1"/>
        <end position="103"/>
    </location>
</feature>
<feature type="compositionally biased region" description="Pro residues" evidence="1">
    <location>
        <begin position="422"/>
        <end position="431"/>
    </location>
</feature>
<evidence type="ECO:0000313" key="2">
    <source>
        <dbReference type="EMBL" id="KAG7353543.1"/>
    </source>
</evidence>
<feature type="compositionally biased region" description="Low complexity" evidence="1">
    <location>
        <begin position="288"/>
        <end position="306"/>
    </location>
</feature>
<accession>A0A9K3L0Q0</accession>
<feature type="compositionally biased region" description="Polar residues" evidence="1">
    <location>
        <begin position="1"/>
        <end position="35"/>
    </location>
</feature>
<reference evidence="2" key="2">
    <citation type="submission" date="2021-04" db="EMBL/GenBank/DDBJ databases">
        <authorList>
            <person name="Podell S."/>
        </authorList>
    </citation>
    <scope>NUCLEOTIDE SEQUENCE</scope>
    <source>
        <strain evidence="2">Hildebrandi</strain>
    </source>
</reference>
<comment type="caution">
    <text evidence="2">The sequence shown here is derived from an EMBL/GenBank/DDBJ whole genome shotgun (WGS) entry which is preliminary data.</text>
</comment>
<protein>
    <submittedName>
        <fullName evidence="2">Uncharacterized protein</fullName>
    </submittedName>
</protein>
<feature type="compositionally biased region" description="Basic and acidic residues" evidence="1">
    <location>
        <begin position="265"/>
        <end position="283"/>
    </location>
</feature>
<keyword evidence="3" id="KW-1185">Reference proteome</keyword>
<feature type="compositionally biased region" description="Polar residues" evidence="1">
    <location>
        <begin position="381"/>
        <end position="391"/>
    </location>
</feature>
<feature type="region of interest" description="Disordered" evidence="1">
    <location>
        <begin position="372"/>
        <end position="445"/>
    </location>
</feature>
<dbReference type="OrthoDB" id="53596at2759"/>